<reference evidence="10 11" key="1">
    <citation type="journal article" date="2018" name="Mol. Plant">
        <title>The genome of Artemisia annua provides insight into the evolution of Asteraceae family and artemisinin biosynthesis.</title>
        <authorList>
            <person name="Shen Q."/>
            <person name="Zhang L."/>
            <person name="Liao Z."/>
            <person name="Wang S."/>
            <person name="Yan T."/>
            <person name="Shi P."/>
            <person name="Liu M."/>
            <person name="Fu X."/>
            <person name="Pan Q."/>
            <person name="Wang Y."/>
            <person name="Lv Z."/>
            <person name="Lu X."/>
            <person name="Zhang F."/>
            <person name="Jiang W."/>
            <person name="Ma Y."/>
            <person name="Chen M."/>
            <person name="Hao X."/>
            <person name="Li L."/>
            <person name="Tang Y."/>
            <person name="Lv G."/>
            <person name="Zhou Y."/>
            <person name="Sun X."/>
            <person name="Brodelius P.E."/>
            <person name="Rose J.K.C."/>
            <person name="Tang K."/>
        </authorList>
    </citation>
    <scope>NUCLEOTIDE SEQUENCE [LARGE SCALE GENOMIC DNA]</scope>
    <source>
        <strain evidence="11">cv. Huhao1</strain>
        <tissue evidence="10">Leaf</tissue>
    </source>
</reference>
<accession>A0A2U1N350</accession>
<dbReference type="GO" id="GO:0009535">
    <property type="term" value="C:chloroplast thylakoid membrane"/>
    <property type="evidence" value="ECO:0007669"/>
    <property type="project" value="TreeGrafter"/>
</dbReference>
<keyword evidence="5 8" id="KW-0472">Membrane</keyword>
<dbReference type="NCBIfam" id="TIGR03592">
    <property type="entry name" value="yidC_oxa1_cterm"/>
    <property type="match status" value="1"/>
</dbReference>
<keyword evidence="3 6" id="KW-0812">Transmembrane</keyword>
<dbReference type="CDD" id="cd20070">
    <property type="entry name" value="5TM_YidC_Alb3"/>
    <property type="match status" value="1"/>
</dbReference>
<comment type="subcellular location">
    <subcellularLocation>
        <location evidence="1 6">Membrane</location>
        <topology evidence="1 6">Multi-pass membrane protein</topology>
    </subcellularLocation>
</comment>
<dbReference type="InterPro" id="IPR028055">
    <property type="entry name" value="YidC/Oxa/ALB_C"/>
</dbReference>
<evidence type="ECO:0000256" key="4">
    <source>
        <dbReference type="ARBA" id="ARBA00022989"/>
    </source>
</evidence>
<feature type="transmembrane region" description="Helical" evidence="8">
    <location>
        <begin position="87"/>
        <end position="107"/>
    </location>
</feature>
<dbReference type="AlphaFoldDB" id="A0A2U1N350"/>
<evidence type="ECO:0000256" key="5">
    <source>
        <dbReference type="ARBA" id="ARBA00023136"/>
    </source>
</evidence>
<dbReference type="GO" id="GO:0010027">
    <property type="term" value="P:thylakoid membrane organization"/>
    <property type="evidence" value="ECO:0007669"/>
    <property type="project" value="TreeGrafter"/>
</dbReference>
<feature type="compositionally biased region" description="Basic residues" evidence="7">
    <location>
        <begin position="329"/>
        <end position="339"/>
    </location>
</feature>
<comment type="similarity">
    <text evidence="6">Belongs to the OXA1/ALB3/YidC family.</text>
</comment>
<keyword evidence="11" id="KW-1185">Reference proteome</keyword>
<gene>
    <name evidence="10" type="ORF">CTI12_AA311290</name>
</gene>
<dbReference type="OrthoDB" id="2148490at2759"/>
<evidence type="ECO:0000256" key="2">
    <source>
        <dbReference type="ARBA" id="ARBA00010583"/>
    </source>
</evidence>
<evidence type="ECO:0000256" key="1">
    <source>
        <dbReference type="ARBA" id="ARBA00004141"/>
    </source>
</evidence>
<dbReference type="GO" id="GO:0032977">
    <property type="term" value="F:membrane insertase activity"/>
    <property type="evidence" value="ECO:0007669"/>
    <property type="project" value="InterPro"/>
</dbReference>
<dbReference type="Proteomes" id="UP000245207">
    <property type="component" value="Unassembled WGS sequence"/>
</dbReference>
<dbReference type="GO" id="GO:0051205">
    <property type="term" value="P:protein insertion into membrane"/>
    <property type="evidence" value="ECO:0007669"/>
    <property type="project" value="TreeGrafter"/>
</dbReference>
<evidence type="ECO:0000256" key="6">
    <source>
        <dbReference type="RuleBase" id="RU003945"/>
    </source>
</evidence>
<comment type="similarity">
    <text evidence="2">Belongs to the OXA1/ALB3/YidC (TC 2.A.9.2) family.</text>
</comment>
<dbReference type="InterPro" id="IPR001708">
    <property type="entry name" value="YidC/ALB3/OXA1/COX18"/>
</dbReference>
<feature type="compositionally biased region" description="Basic and acidic residues" evidence="7">
    <location>
        <begin position="272"/>
        <end position="285"/>
    </location>
</feature>
<comment type="caution">
    <text evidence="10">The sequence shown here is derived from an EMBL/GenBank/DDBJ whole genome shotgun (WGS) entry which is preliminary data.</text>
</comment>
<keyword evidence="4 8" id="KW-1133">Transmembrane helix</keyword>
<protein>
    <submittedName>
        <fullName evidence="10">Inner membrane protein PPF-1 protein</fullName>
    </submittedName>
</protein>
<organism evidence="10 11">
    <name type="scientific">Artemisia annua</name>
    <name type="common">Sweet wormwood</name>
    <dbReference type="NCBI Taxonomy" id="35608"/>
    <lineage>
        <taxon>Eukaryota</taxon>
        <taxon>Viridiplantae</taxon>
        <taxon>Streptophyta</taxon>
        <taxon>Embryophyta</taxon>
        <taxon>Tracheophyta</taxon>
        <taxon>Spermatophyta</taxon>
        <taxon>Magnoliopsida</taxon>
        <taxon>eudicotyledons</taxon>
        <taxon>Gunneridae</taxon>
        <taxon>Pentapetalae</taxon>
        <taxon>asterids</taxon>
        <taxon>campanulids</taxon>
        <taxon>Asterales</taxon>
        <taxon>Asteraceae</taxon>
        <taxon>Asteroideae</taxon>
        <taxon>Anthemideae</taxon>
        <taxon>Artemisiinae</taxon>
        <taxon>Artemisia</taxon>
    </lineage>
</organism>
<evidence type="ECO:0000313" key="10">
    <source>
        <dbReference type="EMBL" id="PWA67955.1"/>
    </source>
</evidence>
<dbReference type="PANTHER" id="PTHR12428">
    <property type="entry name" value="OXA1"/>
    <property type="match status" value="1"/>
</dbReference>
<dbReference type="Pfam" id="PF02096">
    <property type="entry name" value="60KD_IMP"/>
    <property type="match status" value="1"/>
</dbReference>
<evidence type="ECO:0000256" key="8">
    <source>
        <dbReference type="SAM" id="Phobius"/>
    </source>
</evidence>
<proteinExistence type="inferred from homology"/>
<feature type="transmembrane region" description="Helical" evidence="8">
    <location>
        <begin position="20"/>
        <end position="40"/>
    </location>
</feature>
<evidence type="ECO:0000259" key="9">
    <source>
        <dbReference type="Pfam" id="PF02096"/>
    </source>
</evidence>
<evidence type="ECO:0000256" key="3">
    <source>
        <dbReference type="ARBA" id="ARBA00022692"/>
    </source>
</evidence>
<dbReference type="EMBL" id="PKPP01003731">
    <property type="protein sequence ID" value="PWA67955.1"/>
    <property type="molecule type" value="Genomic_DNA"/>
</dbReference>
<dbReference type="InterPro" id="IPR047196">
    <property type="entry name" value="YidC_ALB_C"/>
</dbReference>
<feature type="region of interest" description="Disordered" evidence="7">
    <location>
        <begin position="253"/>
        <end position="339"/>
    </location>
</feature>
<evidence type="ECO:0000313" key="11">
    <source>
        <dbReference type="Proteomes" id="UP000245207"/>
    </source>
</evidence>
<feature type="transmembrane region" description="Helical" evidence="8">
    <location>
        <begin position="195"/>
        <end position="220"/>
    </location>
</feature>
<feature type="domain" description="Membrane insertase YidC/Oxa/ALB C-terminal" evidence="9">
    <location>
        <begin position="21"/>
        <end position="235"/>
    </location>
</feature>
<feature type="transmembrane region" description="Helical" evidence="8">
    <location>
        <begin position="154"/>
        <end position="175"/>
    </location>
</feature>
<name>A0A2U1N350_ARTAN</name>
<evidence type="ECO:0000256" key="7">
    <source>
        <dbReference type="SAM" id="MobiDB-lite"/>
    </source>
</evidence>
<dbReference type="PANTHER" id="PTHR12428:SF47">
    <property type="entry name" value="INNER MEMBRANE PROTEIN ALBINO3, CHLOROPLASTIC"/>
    <property type="match status" value="1"/>
</dbReference>
<dbReference type="GO" id="GO:0072598">
    <property type="term" value="P:protein localization to chloroplast"/>
    <property type="evidence" value="ECO:0007669"/>
    <property type="project" value="TreeGrafter"/>
</dbReference>
<sequence length="339" mass="37002">MEVVLKVLKDGLSAVHVPYSYGFAIILLTVLVKLATLPLTKQQVESTLAMQNLQPKLKAIQQRYAGNQERIQLETGRLYKQAGVNPLAGCLPTLATIPVWIGLYQALSNVANEGLLTEGFFWIPSLGGPTTIAARQSGSGVSWLFPFVDGHPPLGWHDTAAYLVLPVLLVLSQYVSMEIMKPPQTDDPAQKNTLLVFKFLPLMIGYFSLSVPSGLSIYWFTNNVLSTAQQVWLRKLGGAKPAVNENAGGIISAGRAKRSSSQPSESGARFKQLKEEEKKKTKALPDQDVQVLASSTSESEDETDDDTKSTEVLEEAYASSTTKPVVPGRSKRSKRKRSV</sequence>